<evidence type="ECO:0000256" key="4">
    <source>
        <dbReference type="PROSITE-ProRule" id="PRU01100"/>
    </source>
</evidence>
<dbReference type="Pfam" id="PF02156">
    <property type="entry name" value="Glyco_hydro_26"/>
    <property type="match status" value="1"/>
</dbReference>
<evidence type="ECO:0000313" key="9">
    <source>
        <dbReference type="EMBL" id="KAA1092282.1"/>
    </source>
</evidence>
<gene>
    <name evidence="8" type="ORF">PGT21_024734</name>
    <name evidence="9" type="ORF">PGTUg99_012825</name>
</gene>
<dbReference type="InterPro" id="IPR000805">
    <property type="entry name" value="Glyco_hydro_26"/>
</dbReference>
<organism evidence="8 10">
    <name type="scientific">Puccinia graminis f. sp. tritici</name>
    <dbReference type="NCBI Taxonomy" id="56615"/>
    <lineage>
        <taxon>Eukaryota</taxon>
        <taxon>Fungi</taxon>
        <taxon>Dikarya</taxon>
        <taxon>Basidiomycota</taxon>
        <taxon>Pucciniomycotina</taxon>
        <taxon>Pucciniomycetes</taxon>
        <taxon>Pucciniales</taxon>
        <taxon>Pucciniaceae</taxon>
        <taxon>Puccinia</taxon>
    </lineage>
</organism>
<dbReference type="GO" id="GO:0006080">
    <property type="term" value="P:substituted mannan metabolic process"/>
    <property type="evidence" value="ECO:0007669"/>
    <property type="project" value="InterPro"/>
</dbReference>
<keyword evidence="2 4" id="KW-0378">Hydrolase</keyword>
<keyword evidence="6" id="KW-1133">Transmembrane helix</keyword>
<evidence type="ECO:0000259" key="7">
    <source>
        <dbReference type="PROSITE" id="PS51764"/>
    </source>
</evidence>
<evidence type="ECO:0000313" key="11">
    <source>
        <dbReference type="Proteomes" id="UP000325313"/>
    </source>
</evidence>
<accession>A0A5B0N6G6</accession>
<feature type="domain" description="GH26" evidence="7">
    <location>
        <begin position="109"/>
        <end position="427"/>
    </location>
</feature>
<comment type="similarity">
    <text evidence="1 4">Belongs to the glycosyl hydrolase 26 family.</text>
</comment>
<feature type="active site" description="Nucleophile" evidence="4">
    <location>
        <position position="346"/>
    </location>
</feature>
<evidence type="ECO:0000256" key="3">
    <source>
        <dbReference type="ARBA" id="ARBA00023295"/>
    </source>
</evidence>
<comment type="caution">
    <text evidence="8">The sequence shown here is derived from an EMBL/GenBank/DDBJ whole genome shotgun (WGS) entry which is preliminary data.</text>
</comment>
<name>A0A5B0N6G6_PUCGR</name>
<sequence>MSVRSVLCLVWRSYTIHEYSKNLNCSGDWITTFLAAIHHISCHDNLNPLLSFFFSLSRIQPFKMKEFISGVLAATFLCSIVVSIQSSHLGPKFRQSSKQIRQAPKATKHDKRSINTGLSSTNLNVNGIAVGFLPALSEPIQPNTPLDINRRIGAPMSVMGSYIQLYAKDTNIAEIDWQLPQYRQLIGWPVWEIAIMPVEGLENVTPEIAGNIARKMQMLNAQGITVWLRFAHEMNGDWYVWGQKPALFLEKWKLVTAAVRSVAPKTLMLWAPNSGFSKDQDALLGGYTKYWPGGEWVDMIGLSFYHYGGHERANVLPSPTEAQDTIKDFVKLFGSKNHDRPVVLAETAASYTRSLDGKPAPGTANERDIKLSWMSQLLSRSMAEAVPELKAIVWFEVMKNENAAGNTPIKSEDFRIVTGQIKPLADDAYKLLSHRSSKSSKVRKPKRSDHLGKKRVGMM</sequence>
<evidence type="ECO:0000313" key="10">
    <source>
        <dbReference type="Proteomes" id="UP000324748"/>
    </source>
</evidence>
<dbReference type="PANTHER" id="PTHR40079:SF6">
    <property type="entry name" value="GH26 DOMAIN-CONTAINING PROTEIN"/>
    <property type="match status" value="1"/>
</dbReference>
<dbReference type="SUPFAM" id="SSF51445">
    <property type="entry name" value="(Trans)glycosidases"/>
    <property type="match status" value="1"/>
</dbReference>
<evidence type="ECO:0000256" key="5">
    <source>
        <dbReference type="SAM" id="MobiDB-lite"/>
    </source>
</evidence>
<proteinExistence type="inferred from homology"/>
<dbReference type="InterPro" id="IPR022790">
    <property type="entry name" value="GH26_dom"/>
</dbReference>
<dbReference type="GO" id="GO:0016985">
    <property type="term" value="F:mannan endo-1,4-beta-mannosidase activity"/>
    <property type="evidence" value="ECO:0007669"/>
    <property type="project" value="InterPro"/>
</dbReference>
<feature type="transmembrane region" description="Helical" evidence="6">
    <location>
        <begin position="67"/>
        <end position="84"/>
    </location>
</feature>
<dbReference type="Proteomes" id="UP000324748">
    <property type="component" value="Unassembled WGS sequence"/>
</dbReference>
<evidence type="ECO:0000256" key="2">
    <source>
        <dbReference type="ARBA" id="ARBA00022801"/>
    </source>
</evidence>
<dbReference type="InterPro" id="IPR017853">
    <property type="entry name" value="GH"/>
</dbReference>
<evidence type="ECO:0000256" key="6">
    <source>
        <dbReference type="SAM" id="Phobius"/>
    </source>
</evidence>
<feature type="region of interest" description="Disordered" evidence="5">
    <location>
        <begin position="93"/>
        <end position="117"/>
    </location>
</feature>
<dbReference type="Gene3D" id="3.20.20.80">
    <property type="entry name" value="Glycosidases"/>
    <property type="match status" value="1"/>
</dbReference>
<dbReference type="EMBL" id="VDEP01000376">
    <property type="protein sequence ID" value="KAA1092282.1"/>
    <property type="molecule type" value="Genomic_DNA"/>
</dbReference>
<keyword evidence="6" id="KW-0472">Membrane</keyword>
<reference evidence="10 11" key="1">
    <citation type="submission" date="2019-05" db="EMBL/GenBank/DDBJ databases">
        <title>Emergence of the Ug99 lineage of the wheat stem rust pathogen through somatic hybridization.</title>
        <authorList>
            <person name="Li F."/>
            <person name="Upadhyaya N.M."/>
            <person name="Sperschneider J."/>
            <person name="Matny O."/>
            <person name="Nguyen-Phuc H."/>
            <person name="Mago R."/>
            <person name="Raley C."/>
            <person name="Miller M.E."/>
            <person name="Silverstein K.A.T."/>
            <person name="Henningsen E."/>
            <person name="Hirsch C.D."/>
            <person name="Visser B."/>
            <person name="Pretorius Z.A."/>
            <person name="Steffenson B.J."/>
            <person name="Schwessinger B."/>
            <person name="Dodds P.N."/>
            <person name="Figueroa M."/>
        </authorList>
    </citation>
    <scope>NUCLEOTIDE SEQUENCE [LARGE SCALE GENOMIC DNA]</scope>
    <source>
        <strain evidence="8">21-0</strain>
        <strain evidence="9 11">Ug99</strain>
    </source>
</reference>
<dbReference type="AlphaFoldDB" id="A0A5B0N6G6"/>
<dbReference type="Proteomes" id="UP000325313">
    <property type="component" value="Unassembled WGS sequence"/>
</dbReference>
<keyword evidence="6" id="KW-0812">Transmembrane</keyword>
<feature type="region of interest" description="Disordered" evidence="5">
    <location>
        <begin position="435"/>
        <end position="459"/>
    </location>
</feature>
<dbReference type="PANTHER" id="PTHR40079">
    <property type="entry name" value="MANNAN ENDO-1,4-BETA-MANNOSIDASE E-RELATED"/>
    <property type="match status" value="1"/>
</dbReference>
<dbReference type="EMBL" id="VSWC01000118">
    <property type="protein sequence ID" value="KAA1084332.1"/>
    <property type="molecule type" value="Genomic_DNA"/>
</dbReference>
<protein>
    <recommendedName>
        <fullName evidence="7">GH26 domain-containing protein</fullName>
    </recommendedName>
</protein>
<dbReference type="OrthoDB" id="428177at2759"/>
<keyword evidence="3 4" id="KW-0326">Glycosidase</keyword>
<evidence type="ECO:0000256" key="1">
    <source>
        <dbReference type="ARBA" id="ARBA00007754"/>
    </source>
</evidence>
<dbReference type="PROSITE" id="PS51764">
    <property type="entry name" value="GH26"/>
    <property type="match status" value="1"/>
</dbReference>
<feature type="active site" description="Proton donor" evidence="4">
    <location>
        <position position="233"/>
    </location>
</feature>
<evidence type="ECO:0000313" key="8">
    <source>
        <dbReference type="EMBL" id="KAA1084332.1"/>
    </source>
</evidence>
<keyword evidence="10" id="KW-1185">Reference proteome</keyword>